<accession>A0A7Y0Q2A3</accession>
<dbReference type="AlphaFoldDB" id="A0A7Y0Q2A3"/>
<dbReference type="Proteomes" id="UP000533476">
    <property type="component" value="Unassembled WGS sequence"/>
</dbReference>
<keyword evidence="3" id="KW-1185">Reference proteome</keyword>
<dbReference type="PANTHER" id="PTHR34374">
    <property type="entry name" value="LARGE RIBOSOMAL RNA SUBUNIT ACCUMULATION PROTEIN YCED HOMOLOG 1, CHLOROPLASTIC"/>
    <property type="match status" value="1"/>
</dbReference>
<evidence type="ECO:0000313" key="3">
    <source>
        <dbReference type="Proteomes" id="UP000533476"/>
    </source>
</evidence>
<organism evidence="2 3">
    <name type="scientific">Sulfobacillus harzensis</name>
    <dbReference type="NCBI Taxonomy" id="2729629"/>
    <lineage>
        <taxon>Bacteria</taxon>
        <taxon>Bacillati</taxon>
        <taxon>Bacillota</taxon>
        <taxon>Clostridia</taxon>
        <taxon>Eubacteriales</taxon>
        <taxon>Clostridiales Family XVII. Incertae Sedis</taxon>
        <taxon>Sulfobacillus</taxon>
    </lineage>
</organism>
<feature type="region of interest" description="Disordered" evidence="1">
    <location>
        <begin position="165"/>
        <end position="187"/>
    </location>
</feature>
<dbReference type="RefSeq" id="WP_169099820.1">
    <property type="nucleotide sequence ID" value="NZ_JABBVZ010000036.1"/>
</dbReference>
<dbReference type="Pfam" id="PF02620">
    <property type="entry name" value="YceD"/>
    <property type="match status" value="1"/>
</dbReference>
<comment type="caution">
    <text evidence="2">The sequence shown here is derived from an EMBL/GenBank/DDBJ whole genome shotgun (WGS) entry which is preliminary data.</text>
</comment>
<reference evidence="2 3" key="1">
    <citation type="submission" date="2020-04" db="EMBL/GenBank/DDBJ databases">
        <authorList>
            <person name="Zhang R."/>
            <person name="Schippers A."/>
        </authorList>
    </citation>
    <scope>NUCLEOTIDE SEQUENCE [LARGE SCALE GENOMIC DNA]</scope>
    <source>
        <strain evidence="2 3">DSM 109850</strain>
    </source>
</reference>
<gene>
    <name evidence="2" type="ORF">HIJ39_11555</name>
</gene>
<dbReference type="EMBL" id="JABBVZ010000036">
    <property type="protein sequence ID" value="NMP22983.1"/>
    <property type="molecule type" value="Genomic_DNA"/>
</dbReference>
<name>A0A7Y0Q2A3_9FIRM</name>
<dbReference type="PANTHER" id="PTHR34374:SF1">
    <property type="entry name" value="LARGE RIBOSOMAL RNA SUBUNIT ACCUMULATION PROTEIN YCED HOMOLOG 1, CHLOROPLASTIC"/>
    <property type="match status" value="1"/>
</dbReference>
<protein>
    <submittedName>
        <fullName evidence="2">DUF177 domain-containing protein</fullName>
    </submittedName>
</protein>
<dbReference type="InterPro" id="IPR003772">
    <property type="entry name" value="YceD"/>
</dbReference>
<evidence type="ECO:0000256" key="1">
    <source>
        <dbReference type="SAM" id="MobiDB-lite"/>
    </source>
</evidence>
<proteinExistence type="predicted"/>
<evidence type="ECO:0000313" key="2">
    <source>
        <dbReference type="EMBL" id="NMP22983.1"/>
    </source>
</evidence>
<sequence length="187" mass="20654">MEVRVSDVKKWAGREEAFQLVEPWPQEARERVDFPLTDPAVIDVLVRNTGGGTLIVDVSGTVEADAVCSRCAEPFHIVLPFEATEEFRDEPGPDDESLDYWRFTGDKIQLDKMVSDAAGVSFPIALLCRPDCRGLCPTCGTNLNESDCDCAPATDDRWAALAQLKIPGDSEDRDEEVGREKHGRTKA</sequence>